<dbReference type="GO" id="GO:0000139">
    <property type="term" value="C:Golgi membrane"/>
    <property type="evidence" value="ECO:0007669"/>
    <property type="project" value="TreeGrafter"/>
</dbReference>
<feature type="compositionally biased region" description="Low complexity" evidence="3">
    <location>
        <begin position="1458"/>
        <end position="1499"/>
    </location>
</feature>
<feature type="compositionally biased region" description="Low complexity" evidence="3">
    <location>
        <begin position="480"/>
        <end position="490"/>
    </location>
</feature>
<dbReference type="InterPro" id="IPR009771">
    <property type="entry name" value="RIC1_C"/>
</dbReference>
<feature type="region of interest" description="Disordered" evidence="3">
    <location>
        <begin position="1036"/>
        <end position="1066"/>
    </location>
</feature>
<dbReference type="PANTHER" id="PTHR22746">
    <property type="entry name" value="RAB6A-GEF COMPLEX PARTNER PROTEIN 1"/>
    <property type="match status" value="1"/>
</dbReference>
<dbReference type="GO" id="GO:0006886">
    <property type="term" value="P:intracellular protein transport"/>
    <property type="evidence" value="ECO:0007669"/>
    <property type="project" value="InterPro"/>
</dbReference>
<dbReference type="InterPro" id="IPR036322">
    <property type="entry name" value="WD40_repeat_dom_sf"/>
</dbReference>
<dbReference type="EMBL" id="JADXDR010000037">
    <property type="protein sequence ID" value="KAI7843507.1"/>
    <property type="molecule type" value="Genomic_DNA"/>
</dbReference>
<feature type="compositionally biased region" description="Gly residues" evidence="3">
    <location>
        <begin position="1046"/>
        <end position="1055"/>
    </location>
</feature>
<feature type="compositionally biased region" description="Gly residues" evidence="3">
    <location>
        <begin position="926"/>
        <end position="937"/>
    </location>
</feature>
<evidence type="ECO:0000313" key="5">
    <source>
        <dbReference type="EMBL" id="KAI7843507.1"/>
    </source>
</evidence>
<feature type="domain" description="RIC1 C-terminal alpha solenoid region" evidence="4">
    <location>
        <begin position="1215"/>
        <end position="1439"/>
    </location>
</feature>
<dbReference type="Proteomes" id="UP001205105">
    <property type="component" value="Unassembled WGS sequence"/>
</dbReference>
<sequence>MYFSYGWPRSLVTGATAADSEAIYIAQGAGEYVVVVFNATIQIWSGGEHRLKLGELHRTPEAVEEEGLNVRAHWCPQKRVLAVATAANHLQLYSLNVSSEAVWRLPDGRDVRRVNVYLSHSIHLDYGPVRIADLGGDARSLLVALTNGTMQVFWWQGKLRGQANPFIAAYEGSRSRAQRSRSQALAEGSRLGPRGSLASSSSSQSELPSAQDLAAALRARGSSSNLTGTLGAAPTAGAVPAAAAGEGGAGAASALLAAMAAMDLPQPTPALPAEVAVARIHYAPAARMLAVVLADGRCALCRTADSGIHPVEQLQLFRWVHKPAGPAAPAVVAAALNPTAQLLALGMSHGRVAIYTMQSLLAHGRQLSHPSGAHPQHQRGGSGQFGSFGSSGALAGGGGGGGAGQPEPVRVLSLADWGFRSSVVGAATQLQWSPDGRVLAVGYAHRGMAVWTPSGCRIMCSLRQAVATAMPGGNSLAGGPAAQLAAGTPTHRSGGTSPFTAADGSSVAAAGGTAAPPAGQQGQQQRSSTDSASGALGSPGCKAAAGTASGGALEQGVLEGAITGLAWSAHGYQLLVAEAGKGCCLHQLEFARQVHGGHRAAAAAAPGGGQEEVQALQAADRILLITEARQSANPALRLPASPRGAGSGAQSEFDAAAAAARPDLTLQHIKLPQQYIEAAYPLMHAAISQDRQDIAVAGTASSSSFGLTLLLYFTLPLTQMHSAISQDRQDIAVAGTRGLAVYSRRARRWRLFGDATQERSIQVHGLMWLPGGVIAAVAHVEGGGRGKEAPSPQLLLYPQYHLDSASLLARMPLQQVPVAMDSAGWHMVLAFAPMDLKLYKVTIEGQLGPGAPKQSARLSLVRELSIMGLGNPLQEIALIDPLTLPRDSEAGNGSSSAAPSASSSRAQTPHEAAPQQAQQGSAGLASAGGSGGSGSSLGPGFPQLPPVATRPRTPTAAEPLGAHAASDTPQQCVLLRAGGIMSKLDMQEGTEVLLSDAIERFWLPISPAAAGVGAPTVAGGTASASVSRTASFLVGPGSGSSTAEAGGAGSSGIGGPPLSTSSSMAGLARNTSDAELSGAVAAAAAAQLAAAGAGGGEGGQPGQPPRVEMPWWTYGARGMQLWFPSSLSEPLTPSLRWLSSPTATGLAAAAAAAASNSTDPELEFDREVYPIGVSLTEVSIIGVMQRVVRSPVFPPEAAQSLCFHPLPESQPVLPCLLRRLLQKGRYDDALELARWHSSGPHFNRSLEWLLFTALEIDADTRPHGNTAGAAGAAGTPQAPILGSPVGAARTARQARFNSSYSVTVGSAAAAGAAGKRGQERQAGPLLLAAARLISQFPQFPEIVVSVARKTDAALWPALFAAVGSPLRLCQGLMRADQLQARRAGFTLWLMLGISAACCLVIVERIEGGALAQQAALQLMQAALGVGQYGLAADLLRFLVPPGEGEALLTPSSAAAAAGADAAGEPAGGMQQERGRQAVQAAAQAPAAEAAAAWEQQGVQPQAGQPTAEQPQAGGSWFWGLLGMGGGGSTPADSTQAAAAAATQQAAAAAAEQQQRELDQEEQQWRQQQEAEEAAAAGDAWRLTAQHAWKLLDSGALREAAQLTRALAELHGGLPALLAATAAEVPGAAAHTSPSSAAIASALFVAANEFLVAEGEGDAVLAAESLMQACQDAGCINLATALALLLGDEPSLQRLAAEHPAVWADLHRLIANDVHLCGFAPVLSPLPSPVVAAVAAGGGAGARQA</sequence>
<proteinExistence type="predicted"/>
<dbReference type="InterPro" id="IPR040096">
    <property type="entry name" value="Ric1"/>
</dbReference>
<name>A0AAD5DTS0_9CHLO</name>
<dbReference type="GO" id="GO:0042147">
    <property type="term" value="P:retrograde transport, endosome to Golgi"/>
    <property type="evidence" value="ECO:0007669"/>
    <property type="project" value="TreeGrafter"/>
</dbReference>
<protein>
    <recommendedName>
        <fullName evidence="4">RIC1 C-terminal alpha solenoid region domain-containing protein</fullName>
    </recommendedName>
</protein>
<feature type="region of interest" description="Disordered" evidence="3">
    <location>
        <begin position="178"/>
        <end position="211"/>
    </location>
</feature>
<evidence type="ECO:0000256" key="2">
    <source>
        <dbReference type="ARBA" id="ARBA00023136"/>
    </source>
</evidence>
<dbReference type="SUPFAM" id="SSF50978">
    <property type="entry name" value="WD40 repeat-like"/>
    <property type="match status" value="1"/>
</dbReference>
<accession>A0AAD5DTS0</accession>
<evidence type="ECO:0000256" key="1">
    <source>
        <dbReference type="ARBA" id="ARBA00004370"/>
    </source>
</evidence>
<dbReference type="InterPro" id="IPR015943">
    <property type="entry name" value="WD40/YVTN_repeat-like_dom_sf"/>
</dbReference>
<feature type="compositionally biased region" description="Low complexity" evidence="3">
    <location>
        <begin position="501"/>
        <end position="531"/>
    </location>
</feature>
<feature type="compositionally biased region" description="Low complexity" evidence="3">
    <location>
        <begin position="938"/>
        <end position="959"/>
    </location>
</feature>
<reference evidence="5" key="1">
    <citation type="submission" date="2020-11" db="EMBL/GenBank/DDBJ databases">
        <title>Chlorella ohadii genome sequencing and assembly.</title>
        <authorList>
            <person name="Murik O."/>
            <person name="Treves H."/>
            <person name="Kedem I."/>
            <person name="Shotland Y."/>
            <person name="Kaplan A."/>
        </authorList>
    </citation>
    <scope>NUCLEOTIDE SEQUENCE</scope>
    <source>
        <strain evidence="5">1</strain>
    </source>
</reference>
<keyword evidence="2" id="KW-0472">Membrane</keyword>
<feature type="compositionally biased region" description="Low complexity" evidence="3">
    <location>
        <begin position="180"/>
        <end position="211"/>
    </location>
</feature>
<evidence type="ECO:0000313" key="6">
    <source>
        <dbReference type="Proteomes" id="UP001205105"/>
    </source>
</evidence>
<dbReference type="PANTHER" id="PTHR22746:SF10">
    <property type="entry name" value="GUANINE NUCLEOTIDE EXCHANGE FACTOR SUBUNIT RIC1"/>
    <property type="match status" value="1"/>
</dbReference>
<organism evidence="5 6">
    <name type="scientific">Chlorella ohadii</name>
    <dbReference type="NCBI Taxonomy" id="2649997"/>
    <lineage>
        <taxon>Eukaryota</taxon>
        <taxon>Viridiplantae</taxon>
        <taxon>Chlorophyta</taxon>
        <taxon>core chlorophytes</taxon>
        <taxon>Trebouxiophyceae</taxon>
        <taxon>Chlorellales</taxon>
        <taxon>Chlorellaceae</taxon>
        <taxon>Chlorella clade</taxon>
        <taxon>Chlorella</taxon>
    </lineage>
</organism>
<dbReference type="GO" id="GO:0005829">
    <property type="term" value="C:cytosol"/>
    <property type="evidence" value="ECO:0007669"/>
    <property type="project" value="TreeGrafter"/>
</dbReference>
<dbReference type="Pfam" id="PF07064">
    <property type="entry name" value="RIC1"/>
    <property type="match status" value="1"/>
</dbReference>
<dbReference type="Gene3D" id="2.130.10.10">
    <property type="entry name" value="YVTN repeat-like/Quinoprotein amine dehydrogenase"/>
    <property type="match status" value="1"/>
</dbReference>
<feature type="compositionally biased region" description="Low complexity" evidence="3">
    <location>
        <begin position="894"/>
        <end position="925"/>
    </location>
</feature>
<feature type="region of interest" description="Disordered" evidence="3">
    <location>
        <begin position="887"/>
        <end position="967"/>
    </location>
</feature>
<dbReference type="GO" id="GO:0034066">
    <property type="term" value="C:Ric1-Rgp1 guanyl-nucleotide exchange factor complex"/>
    <property type="evidence" value="ECO:0007669"/>
    <property type="project" value="InterPro"/>
</dbReference>
<feature type="region of interest" description="Disordered" evidence="3">
    <location>
        <begin position="366"/>
        <end position="386"/>
    </location>
</feature>
<evidence type="ECO:0000256" key="3">
    <source>
        <dbReference type="SAM" id="MobiDB-lite"/>
    </source>
</evidence>
<keyword evidence="6" id="KW-1185">Reference proteome</keyword>
<gene>
    <name evidence="5" type="ORF">COHA_002750</name>
</gene>
<comment type="caution">
    <text evidence="5">The sequence shown here is derived from an EMBL/GenBank/DDBJ whole genome shotgun (WGS) entry which is preliminary data.</text>
</comment>
<comment type="subcellular location">
    <subcellularLocation>
        <location evidence="1">Membrane</location>
    </subcellularLocation>
</comment>
<feature type="region of interest" description="Disordered" evidence="3">
    <location>
        <begin position="1458"/>
        <end position="1577"/>
    </location>
</feature>
<evidence type="ECO:0000259" key="4">
    <source>
        <dbReference type="Pfam" id="PF07064"/>
    </source>
</evidence>
<feature type="region of interest" description="Disordered" evidence="3">
    <location>
        <begin position="480"/>
        <end position="540"/>
    </location>
</feature>
<feature type="compositionally biased region" description="Low complexity" evidence="3">
    <location>
        <begin position="1535"/>
        <end position="1552"/>
    </location>
</feature>